<reference evidence="2 3" key="1">
    <citation type="journal article" date="2021" name="ISME Commun">
        <title>Automated analysis of genomic sequences facilitates high-throughput and comprehensive description of bacteria.</title>
        <authorList>
            <person name="Hitch T.C.A."/>
        </authorList>
    </citation>
    <scope>NUCLEOTIDE SEQUENCE [LARGE SCALE GENOMIC DNA]</scope>
    <source>
        <strain evidence="2 3">Sanger_29</strain>
    </source>
</reference>
<feature type="coiled-coil region" evidence="1">
    <location>
        <begin position="26"/>
        <end position="60"/>
    </location>
</feature>
<sequence>MIIIILSIILLLLLLTSFLYIQKKKVMSLQQQISDLQSKISILEKQYLSAEQYNDSLRQEAYTVHLYASLSLEEARKTSIKDKQSQIIRSSEHILELLNNEKV</sequence>
<evidence type="ECO:0008006" key="4">
    <source>
        <dbReference type="Google" id="ProtNLM"/>
    </source>
</evidence>
<keyword evidence="3" id="KW-1185">Reference proteome</keyword>
<dbReference type="Proteomes" id="UP001652338">
    <property type="component" value="Unassembled WGS sequence"/>
</dbReference>
<evidence type="ECO:0000256" key="1">
    <source>
        <dbReference type="SAM" id="Coils"/>
    </source>
</evidence>
<name>A0ABT2SN55_9FIRM</name>
<dbReference type="EMBL" id="JAOQKE010000016">
    <property type="protein sequence ID" value="MCU6725942.1"/>
    <property type="molecule type" value="Genomic_DNA"/>
</dbReference>
<keyword evidence="1" id="KW-0175">Coiled coil</keyword>
<protein>
    <recommendedName>
        <fullName evidence="4">Cell division protein FtsL</fullName>
    </recommendedName>
</protein>
<organism evidence="2 3">
    <name type="scientific">Muricoprocola aceti</name>
    <dbReference type="NCBI Taxonomy" id="2981772"/>
    <lineage>
        <taxon>Bacteria</taxon>
        <taxon>Bacillati</taxon>
        <taxon>Bacillota</taxon>
        <taxon>Clostridia</taxon>
        <taxon>Lachnospirales</taxon>
        <taxon>Lachnospiraceae</taxon>
        <taxon>Muricoprocola</taxon>
    </lineage>
</organism>
<accession>A0ABT2SN55</accession>
<comment type="caution">
    <text evidence="2">The sequence shown here is derived from an EMBL/GenBank/DDBJ whole genome shotgun (WGS) entry which is preliminary data.</text>
</comment>
<evidence type="ECO:0000313" key="2">
    <source>
        <dbReference type="EMBL" id="MCU6725942.1"/>
    </source>
</evidence>
<dbReference type="RefSeq" id="WP_262655190.1">
    <property type="nucleotide sequence ID" value="NZ_JAOQKE010000016.1"/>
</dbReference>
<gene>
    <name evidence="2" type="ORF">OCV47_11390</name>
</gene>
<evidence type="ECO:0000313" key="3">
    <source>
        <dbReference type="Proteomes" id="UP001652338"/>
    </source>
</evidence>
<proteinExistence type="predicted"/>